<protein>
    <submittedName>
        <fullName evidence="1">Uncharacterized protein</fullName>
    </submittedName>
</protein>
<sequence>MLCYLRFLRAEEQQAAARSLERRVPEMVAQRRAAAAAYRRAPAAQRPYARRAAKLKATHAFFQPRRRN</sequence>
<gene>
    <name evidence="1" type="ORF">MNEG_2541</name>
</gene>
<dbReference type="KEGG" id="mng:MNEG_2541"/>
<dbReference type="Proteomes" id="UP000054498">
    <property type="component" value="Unassembled WGS sequence"/>
</dbReference>
<proteinExistence type="predicted"/>
<keyword evidence="2" id="KW-1185">Reference proteome</keyword>
<name>A0A0D2MS82_9CHLO</name>
<dbReference type="EMBL" id="KK100509">
    <property type="protein sequence ID" value="KIZ05420.1"/>
    <property type="molecule type" value="Genomic_DNA"/>
</dbReference>
<evidence type="ECO:0000313" key="2">
    <source>
        <dbReference type="Proteomes" id="UP000054498"/>
    </source>
</evidence>
<dbReference type="GeneID" id="25735419"/>
<reference evidence="1 2" key="1">
    <citation type="journal article" date="2013" name="BMC Genomics">
        <title>Reconstruction of the lipid metabolism for the microalga Monoraphidium neglectum from its genome sequence reveals characteristics suitable for biofuel production.</title>
        <authorList>
            <person name="Bogen C."/>
            <person name="Al-Dilaimi A."/>
            <person name="Albersmeier A."/>
            <person name="Wichmann J."/>
            <person name="Grundmann M."/>
            <person name="Rupp O."/>
            <person name="Lauersen K.J."/>
            <person name="Blifernez-Klassen O."/>
            <person name="Kalinowski J."/>
            <person name="Goesmann A."/>
            <person name="Mussgnug J.H."/>
            <person name="Kruse O."/>
        </authorList>
    </citation>
    <scope>NUCLEOTIDE SEQUENCE [LARGE SCALE GENOMIC DNA]</scope>
    <source>
        <strain evidence="1 2">SAG 48.87</strain>
    </source>
</reference>
<accession>A0A0D2MS82</accession>
<organism evidence="1 2">
    <name type="scientific">Monoraphidium neglectum</name>
    <dbReference type="NCBI Taxonomy" id="145388"/>
    <lineage>
        <taxon>Eukaryota</taxon>
        <taxon>Viridiplantae</taxon>
        <taxon>Chlorophyta</taxon>
        <taxon>core chlorophytes</taxon>
        <taxon>Chlorophyceae</taxon>
        <taxon>CS clade</taxon>
        <taxon>Sphaeropleales</taxon>
        <taxon>Selenastraceae</taxon>
        <taxon>Monoraphidium</taxon>
    </lineage>
</organism>
<evidence type="ECO:0000313" key="1">
    <source>
        <dbReference type="EMBL" id="KIZ05420.1"/>
    </source>
</evidence>
<dbReference type="RefSeq" id="XP_013904439.1">
    <property type="nucleotide sequence ID" value="XM_014048985.1"/>
</dbReference>
<dbReference type="AlphaFoldDB" id="A0A0D2MS82"/>